<keyword evidence="2 3" id="KW-0802">TPR repeat</keyword>
<dbReference type="InterPro" id="IPR011990">
    <property type="entry name" value="TPR-like_helical_dom_sf"/>
</dbReference>
<evidence type="ECO:0000256" key="3">
    <source>
        <dbReference type="PROSITE-ProRule" id="PRU00339"/>
    </source>
</evidence>
<dbReference type="PANTHER" id="PTHR45831:SF2">
    <property type="entry name" value="LD24721P"/>
    <property type="match status" value="1"/>
</dbReference>
<dbReference type="PANTHER" id="PTHR45831">
    <property type="entry name" value="LD24721P"/>
    <property type="match status" value="1"/>
</dbReference>
<dbReference type="GO" id="GO:0016020">
    <property type="term" value="C:membrane"/>
    <property type="evidence" value="ECO:0007669"/>
    <property type="project" value="TreeGrafter"/>
</dbReference>
<evidence type="ECO:0000256" key="2">
    <source>
        <dbReference type="ARBA" id="ARBA00022803"/>
    </source>
</evidence>
<evidence type="ECO:0000256" key="4">
    <source>
        <dbReference type="SAM" id="MobiDB-lite"/>
    </source>
</evidence>
<dbReference type="GO" id="GO:0060090">
    <property type="term" value="F:molecular adaptor activity"/>
    <property type="evidence" value="ECO:0007669"/>
    <property type="project" value="TreeGrafter"/>
</dbReference>
<sequence>MASDDTKARVEQLKVEGNAFHSQGDYAQARSKYSDAIKLDDGNAVLYANRAATYIALKHVIHMASQAVELDPKYGKAWARLGKSAYELHLYELSIKAWQEALGTLPSEELSDQDTQLRSQYEEGLRKSQEGLEAHQSRTMESDRLQAIPSDVKLPWVIALEMEDILTANNVLNSCAWPLMNAYKDFSEGVRYMKQLKKTETGIEGNLNALQAIVGGLLRDQRVFHMDSEDWIELLQLQVQFELTAFGGWPEGGAETVKEEAVKLLKEKGWKPTRLALASTIRAWFFRAYFVDRSGQNKATAMQYYNSIVEVLEWGASTWHDVPNSERGYIFQKTFVRAIKRIRMAAYLSALRESEGDSEYTVEELIDMANQMVDETTKNFPKDGDDEPMDKGAWYSFHVFPVADAHATLGAVFLQQGLSAKKDNEAEEAARMLAAAAKFYQKAAEMYPPDDEFFPYFLKVALEAYWHGGRPLSETLPLCERIWKALPAVFKIWGGYSSVSLKEQMHQLDQWAQRAYTGLLEEKYTMETPSASISNRSVHATVI</sequence>
<dbReference type="SUPFAM" id="SSF48452">
    <property type="entry name" value="TPR-like"/>
    <property type="match status" value="1"/>
</dbReference>
<dbReference type="SMART" id="SM00028">
    <property type="entry name" value="TPR"/>
    <property type="match status" value="3"/>
</dbReference>
<name>A0A371DHE9_9APHY</name>
<feature type="region of interest" description="Disordered" evidence="4">
    <location>
        <begin position="119"/>
        <end position="140"/>
    </location>
</feature>
<keyword evidence="6" id="KW-1185">Reference proteome</keyword>
<dbReference type="OrthoDB" id="2423701at2759"/>
<dbReference type="Proteomes" id="UP000256964">
    <property type="component" value="Unassembled WGS sequence"/>
</dbReference>
<protein>
    <submittedName>
        <fullName evidence="5">TPR-like protein</fullName>
    </submittedName>
</protein>
<dbReference type="InterPro" id="IPR047150">
    <property type="entry name" value="SGT"/>
</dbReference>
<evidence type="ECO:0000256" key="1">
    <source>
        <dbReference type="ARBA" id="ARBA00022737"/>
    </source>
</evidence>
<dbReference type="GO" id="GO:0006620">
    <property type="term" value="P:post-translational protein targeting to endoplasmic reticulum membrane"/>
    <property type="evidence" value="ECO:0007669"/>
    <property type="project" value="TreeGrafter"/>
</dbReference>
<dbReference type="STRING" id="139420.A0A371DHE9"/>
<reference evidence="5 6" key="1">
    <citation type="journal article" date="2018" name="Biotechnol. Biofuels">
        <title>Integrative visual omics of the white-rot fungus Polyporus brumalis exposes the biotechnological potential of its oxidative enzymes for delignifying raw plant biomass.</title>
        <authorList>
            <person name="Miyauchi S."/>
            <person name="Rancon A."/>
            <person name="Drula E."/>
            <person name="Hage H."/>
            <person name="Chaduli D."/>
            <person name="Favel A."/>
            <person name="Grisel S."/>
            <person name="Henrissat B."/>
            <person name="Herpoel-Gimbert I."/>
            <person name="Ruiz-Duenas F.J."/>
            <person name="Chevret D."/>
            <person name="Hainaut M."/>
            <person name="Lin J."/>
            <person name="Wang M."/>
            <person name="Pangilinan J."/>
            <person name="Lipzen A."/>
            <person name="Lesage-Meessen L."/>
            <person name="Navarro D."/>
            <person name="Riley R."/>
            <person name="Grigoriev I.V."/>
            <person name="Zhou S."/>
            <person name="Raouche S."/>
            <person name="Rosso M.N."/>
        </authorList>
    </citation>
    <scope>NUCLEOTIDE SEQUENCE [LARGE SCALE GENOMIC DNA]</scope>
    <source>
        <strain evidence="5 6">BRFM 1820</strain>
    </source>
</reference>
<evidence type="ECO:0000313" key="5">
    <source>
        <dbReference type="EMBL" id="RDX51954.1"/>
    </source>
</evidence>
<evidence type="ECO:0000313" key="6">
    <source>
        <dbReference type="Proteomes" id="UP000256964"/>
    </source>
</evidence>
<dbReference type="EMBL" id="KZ857392">
    <property type="protein sequence ID" value="RDX51954.1"/>
    <property type="molecule type" value="Genomic_DNA"/>
</dbReference>
<gene>
    <name evidence="5" type="ORF">OH76DRAFT_1454551</name>
</gene>
<keyword evidence="1" id="KW-0677">Repeat</keyword>
<proteinExistence type="predicted"/>
<dbReference type="PROSITE" id="PS50005">
    <property type="entry name" value="TPR"/>
    <property type="match status" value="1"/>
</dbReference>
<organism evidence="5 6">
    <name type="scientific">Lentinus brumalis</name>
    <dbReference type="NCBI Taxonomy" id="2498619"/>
    <lineage>
        <taxon>Eukaryota</taxon>
        <taxon>Fungi</taxon>
        <taxon>Dikarya</taxon>
        <taxon>Basidiomycota</taxon>
        <taxon>Agaricomycotina</taxon>
        <taxon>Agaricomycetes</taxon>
        <taxon>Polyporales</taxon>
        <taxon>Polyporaceae</taxon>
        <taxon>Lentinus</taxon>
    </lineage>
</organism>
<feature type="repeat" description="TPR" evidence="3">
    <location>
        <begin position="10"/>
        <end position="43"/>
    </location>
</feature>
<dbReference type="GO" id="GO:0072380">
    <property type="term" value="C:TRC complex"/>
    <property type="evidence" value="ECO:0007669"/>
    <property type="project" value="TreeGrafter"/>
</dbReference>
<dbReference type="AlphaFoldDB" id="A0A371DHE9"/>
<dbReference type="Gene3D" id="1.25.40.10">
    <property type="entry name" value="Tetratricopeptide repeat domain"/>
    <property type="match status" value="1"/>
</dbReference>
<accession>A0A371DHE9</accession>
<feature type="compositionally biased region" description="Basic and acidic residues" evidence="4">
    <location>
        <begin position="120"/>
        <end position="140"/>
    </location>
</feature>
<dbReference type="InterPro" id="IPR019734">
    <property type="entry name" value="TPR_rpt"/>
</dbReference>